<dbReference type="STRING" id="454194.PYK22_01007"/>
<sequence length="696" mass="78011">MLISYNWLRELVRFELSPRELAKRLTMIGLAVDTVREAGDDYILEFDLTSNRPDCLSHLGVAREVAALVGARVHLPEAKIPSLRGRAGELISVEIEEPDLCPRYTARIVRNVRIAPSPEWLADRLQKIGQRPINNVTDITNYVLHEQGQPLHAFDLDRLRGRKIIVRCARRGERILTLDGVERELAAQMLVIADAERPVAIAGVMGGEEASIHETTRNVLIESAYFDPLTVRRTARALDLHTESSHRFERGADPEAALRAQERAIALICEIAGGEATEDALDLYPRPIVRPVVALRPSRVEALTGVAVPEEDIIRILTALGFHLKDGERIEVAAAEQPLRFITPSWRVDIEREEDLVEEVARHRGYEKIPEELPASKNVGEYLYGEERRRTARRALAALGFDEAISFSFINSAYEHGFAPLPTLGGDEVEFVKVSNPIIEGVTLMRASLVPGLLEAVRHNFNHGTRDVRLFELGRVFARDPHGERPRERESLGLVATGGALEEGRALAQRALDFYDVKGALEAASEAMAAPRLEFEEARVAHLREGQAALVRLNGRAIGYIGRLAESVAAQFKFKQPVYVAEIDLTSLLEAEARKVRYAPLPRYPAIVRDLSIIIERRISWAAIRRAVLALGLAYLRSVEFADVYEGQGVPEGHRSLTLRLEYRADDRTLRDDEVDRMHEVIVRKLKDEFGAQLRQ</sequence>
<dbReference type="SUPFAM" id="SSF46955">
    <property type="entry name" value="Putative DNA-binding domain"/>
    <property type="match status" value="2"/>
</dbReference>
<evidence type="ECO:0000256" key="9">
    <source>
        <dbReference type="ARBA" id="ARBA00022917"/>
    </source>
</evidence>
<dbReference type="GO" id="GO:0005524">
    <property type="term" value="F:ATP binding"/>
    <property type="evidence" value="ECO:0007669"/>
    <property type="project" value="UniProtKB-UniRule"/>
</dbReference>
<evidence type="ECO:0000259" key="14">
    <source>
        <dbReference type="PROSITE" id="PS51483"/>
    </source>
</evidence>
<dbReference type="GO" id="GO:0009328">
    <property type="term" value="C:phenylalanine-tRNA ligase complex"/>
    <property type="evidence" value="ECO:0007669"/>
    <property type="project" value="TreeGrafter"/>
</dbReference>
<dbReference type="InterPro" id="IPR045864">
    <property type="entry name" value="aa-tRNA-synth_II/BPL/LPL"/>
</dbReference>
<evidence type="ECO:0000256" key="11">
    <source>
        <dbReference type="ARBA" id="ARBA00049255"/>
    </source>
</evidence>
<evidence type="ECO:0000256" key="5">
    <source>
        <dbReference type="ARBA" id="ARBA00022723"/>
    </source>
</evidence>
<evidence type="ECO:0000256" key="12">
    <source>
        <dbReference type="HAMAP-Rule" id="MF_00283"/>
    </source>
</evidence>
<proteinExistence type="inferred from homology"/>
<evidence type="ECO:0000259" key="13">
    <source>
        <dbReference type="PROSITE" id="PS51447"/>
    </source>
</evidence>
<dbReference type="HAMAP" id="MF_00283">
    <property type="entry name" value="Phe_tRNA_synth_beta1"/>
    <property type="match status" value="1"/>
</dbReference>
<dbReference type="Pfam" id="PF17759">
    <property type="entry name" value="tRNA_synthFbeta"/>
    <property type="match status" value="1"/>
</dbReference>
<feature type="binding site" evidence="12">
    <location>
        <position position="355"/>
    </location>
    <ligand>
        <name>Mg(2+)</name>
        <dbReference type="ChEBI" id="CHEBI:18420"/>
        <note>shared with alpha subunit</note>
    </ligand>
</feature>
<dbReference type="SMART" id="SM00896">
    <property type="entry name" value="FDX-ACB"/>
    <property type="match status" value="1"/>
</dbReference>
<accession>A0A0B6WXW0</accession>
<dbReference type="EMBL" id="CBXV010000004">
    <property type="protein sequence ID" value="CDM65010.1"/>
    <property type="molecule type" value="Genomic_DNA"/>
</dbReference>
<evidence type="ECO:0000256" key="3">
    <source>
        <dbReference type="ARBA" id="ARBA00022490"/>
    </source>
</evidence>
<dbReference type="InterPro" id="IPR045060">
    <property type="entry name" value="Phe-tRNA-ligase_IIc_bsu"/>
</dbReference>
<dbReference type="GO" id="GO:0004826">
    <property type="term" value="F:phenylalanine-tRNA ligase activity"/>
    <property type="evidence" value="ECO:0007669"/>
    <property type="project" value="UniProtKB-UniRule"/>
</dbReference>
<evidence type="ECO:0000256" key="4">
    <source>
        <dbReference type="ARBA" id="ARBA00022598"/>
    </source>
</evidence>
<dbReference type="FunFam" id="3.50.40.10:FF:000001">
    <property type="entry name" value="Phenylalanine--tRNA ligase beta subunit"/>
    <property type="match status" value="1"/>
</dbReference>
<keyword evidence="8 12" id="KW-0460">Magnesium</keyword>
<keyword evidence="4 12" id="KW-0436">Ligase</keyword>
<evidence type="ECO:0000256" key="8">
    <source>
        <dbReference type="ARBA" id="ARBA00022842"/>
    </source>
</evidence>
<dbReference type="Pfam" id="PF03484">
    <property type="entry name" value="B5"/>
    <property type="match status" value="1"/>
</dbReference>
<dbReference type="OrthoDB" id="9805455at2"/>
<feature type="domain" description="B5" evidence="14">
    <location>
        <begin position="288"/>
        <end position="371"/>
    </location>
</feature>
<evidence type="ECO:0000313" key="16">
    <source>
        <dbReference type="Proteomes" id="UP000031518"/>
    </source>
</evidence>
<dbReference type="PANTHER" id="PTHR10947:SF0">
    <property type="entry name" value="PHENYLALANINE--TRNA LIGASE BETA SUBUNIT"/>
    <property type="match status" value="1"/>
</dbReference>
<dbReference type="InterPro" id="IPR020825">
    <property type="entry name" value="Phe-tRNA_synthase-like_B3/B4"/>
</dbReference>
<feature type="binding site" evidence="12">
    <location>
        <position position="358"/>
    </location>
    <ligand>
        <name>Mg(2+)</name>
        <dbReference type="ChEBI" id="CHEBI:18420"/>
        <note>shared with alpha subunit</note>
    </ligand>
</feature>
<comment type="subunit">
    <text evidence="2 12">Tetramer of two alpha and two beta subunits.</text>
</comment>
<dbReference type="AlphaFoldDB" id="A0A0B6WXW0"/>
<protein>
    <recommendedName>
        <fullName evidence="12">Phenylalanine--tRNA ligase beta subunit</fullName>
        <ecNumber evidence="12">6.1.1.20</ecNumber>
    </recommendedName>
    <alternativeName>
        <fullName evidence="12">Phenylalanyl-tRNA synthetase beta subunit</fullName>
        <shortName evidence="12">PheRS</shortName>
    </alternativeName>
</protein>
<dbReference type="InterPro" id="IPR004532">
    <property type="entry name" value="Phe-tRNA-ligase_IIc_bsu_bact"/>
</dbReference>
<evidence type="ECO:0000313" key="15">
    <source>
        <dbReference type="EMBL" id="CDM65010.1"/>
    </source>
</evidence>
<comment type="similarity">
    <text evidence="1 12">Belongs to the phenylalanyl-tRNA synthetase beta subunit family. Type 1 subfamily.</text>
</comment>
<keyword evidence="9 12" id="KW-0648">Protein biosynthesis</keyword>
<evidence type="ECO:0000256" key="10">
    <source>
        <dbReference type="ARBA" id="ARBA00023146"/>
    </source>
</evidence>
<dbReference type="Gene3D" id="3.30.930.10">
    <property type="entry name" value="Bira Bifunctional Protein, Domain 2"/>
    <property type="match status" value="1"/>
</dbReference>
<dbReference type="RefSeq" id="WP_041975070.1">
    <property type="nucleotide sequence ID" value="NZ_CBXV010000004.1"/>
</dbReference>
<dbReference type="GO" id="GO:0006432">
    <property type="term" value="P:phenylalanyl-tRNA aminoacylation"/>
    <property type="evidence" value="ECO:0007669"/>
    <property type="project" value="UniProtKB-UniRule"/>
</dbReference>
<dbReference type="CDD" id="cd00769">
    <property type="entry name" value="PheRS_beta_core"/>
    <property type="match status" value="1"/>
</dbReference>
<evidence type="ECO:0000256" key="7">
    <source>
        <dbReference type="ARBA" id="ARBA00022840"/>
    </source>
</evidence>
<dbReference type="SMART" id="SM00874">
    <property type="entry name" value="B5"/>
    <property type="match status" value="1"/>
</dbReference>
<feature type="binding site" evidence="12">
    <location>
        <position position="349"/>
    </location>
    <ligand>
        <name>Mg(2+)</name>
        <dbReference type="ChEBI" id="CHEBI:18420"/>
        <note>shared with alpha subunit</note>
    </ligand>
</feature>
<keyword evidence="3 12" id="KW-0963">Cytoplasm</keyword>
<dbReference type="NCBIfam" id="TIGR00472">
    <property type="entry name" value="pheT_bact"/>
    <property type="match status" value="1"/>
</dbReference>
<reference evidence="15 16" key="1">
    <citation type="submission" date="2013-12" db="EMBL/GenBank/DDBJ databases">
        <authorList>
            <person name="Stott M."/>
        </authorList>
    </citation>
    <scope>NUCLEOTIDE SEQUENCE [LARGE SCALE GENOMIC DNA]</scope>
    <source>
        <strain evidence="15 16">K22</strain>
    </source>
</reference>
<dbReference type="SUPFAM" id="SSF54991">
    <property type="entry name" value="Anticodon-binding domain of PheRS"/>
    <property type="match status" value="1"/>
</dbReference>
<dbReference type="GO" id="GO:0003723">
    <property type="term" value="F:RNA binding"/>
    <property type="evidence" value="ECO:0007669"/>
    <property type="project" value="InterPro"/>
</dbReference>
<dbReference type="GO" id="GO:0000287">
    <property type="term" value="F:magnesium ion binding"/>
    <property type="evidence" value="ECO:0007669"/>
    <property type="project" value="UniProtKB-UniRule"/>
</dbReference>
<dbReference type="Pfam" id="PF03483">
    <property type="entry name" value="B3_4"/>
    <property type="match status" value="1"/>
</dbReference>
<dbReference type="PROSITE" id="PS51447">
    <property type="entry name" value="FDX_ACB"/>
    <property type="match status" value="1"/>
</dbReference>
<gene>
    <name evidence="12" type="primary">pheT</name>
    <name evidence="15" type="ORF">PYK22_01007</name>
</gene>
<keyword evidence="5 12" id="KW-0479">Metal-binding</keyword>
<keyword evidence="10 12" id="KW-0030">Aminoacyl-tRNA synthetase</keyword>
<dbReference type="InterPro" id="IPR041616">
    <property type="entry name" value="PheRS_beta_core"/>
</dbReference>
<keyword evidence="6 12" id="KW-0547">Nucleotide-binding</keyword>
<dbReference type="PANTHER" id="PTHR10947">
    <property type="entry name" value="PHENYLALANYL-TRNA SYNTHETASE BETA CHAIN AND LEUCINE-RICH REPEAT-CONTAINING PROTEIN 47"/>
    <property type="match status" value="1"/>
</dbReference>
<evidence type="ECO:0000256" key="6">
    <source>
        <dbReference type="ARBA" id="ARBA00022741"/>
    </source>
</evidence>
<dbReference type="Proteomes" id="UP000031518">
    <property type="component" value="Unassembled WGS sequence"/>
</dbReference>
<evidence type="ECO:0000256" key="2">
    <source>
        <dbReference type="ARBA" id="ARBA00011209"/>
    </source>
</evidence>
<dbReference type="SMART" id="SM00873">
    <property type="entry name" value="B3_4"/>
    <property type="match status" value="1"/>
</dbReference>
<dbReference type="Gene3D" id="3.30.56.10">
    <property type="match status" value="2"/>
</dbReference>
<dbReference type="InterPro" id="IPR036690">
    <property type="entry name" value="Fdx_antiC-bd_sf"/>
</dbReference>
<keyword evidence="7 12" id="KW-0067">ATP-binding</keyword>
<dbReference type="SUPFAM" id="SSF56037">
    <property type="entry name" value="PheT/TilS domain"/>
    <property type="match status" value="1"/>
</dbReference>
<reference evidence="15 16" key="2">
    <citation type="submission" date="2015-01" db="EMBL/GenBank/DDBJ databases">
        <title>Complete genome sequence of Pyrinomonas methylaliphatogenes type strain K22T.</title>
        <authorList>
            <person name="Lee K.C.Y."/>
            <person name="Power J.F."/>
            <person name="Dunfield P.F."/>
            <person name="Morgan X.C."/>
            <person name="Huttenhower C."/>
            <person name="Stott M.B."/>
        </authorList>
    </citation>
    <scope>NUCLEOTIDE SEQUENCE [LARGE SCALE GENOMIC DNA]</scope>
    <source>
        <strain evidence="15 16">K22</strain>
    </source>
</reference>
<dbReference type="InterPro" id="IPR005147">
    <property type="entry name" value="tRNA_synthase_B5-dom"/>
</dbReference>
<comment type="cofactor">
    <cofactor evidence="12">
        <name>Mg(2+)</name>
        <dbReference type="ChEBI" id="CHEBI:18420"/>
    </cofactor>
    <text evidence="12">Binds 2 magnesium ions per tetramer.</text>
</comment>
<organism evidence="15 16">
    <name type="scientific">Pyrinomonas methylaliphatogenes</name>
    <dbReference type="NCBI Taxonomy" id="454194"/>
    <lineage>
        <taxon>Bacteria</taxon>
        <taxon>Pseudomonadati</taxon>
        <taxon>Acidobacteriota</taxon>
        <taxon>Blastocatellia</taxon>
        <taxon>Blastocatellales</taxon>
        <taxon>Pyrinomonadaceae</taxon>
        <taxon>Pyrinomonas</taxon>
    </lineage>
</organism>
<evidence type="ECO:0000256" key="1">
    <source>
        <dbReference type="ARBA" id="ARBA00008653"/>
    </source>
</evidence>
<dbReference type="Pfam" id="PF03147">
    <property type="entry name" value="FDX-ACB"/>
    <property type="match status" value="1"/>
</dbReference>
<dbReference type="SUPFAM" id="SSF55681">
    <property type="entry name" value="Class II aaRS and biotin synthetases"/>
    <property type="match status" value="1"/>
</dbReference>
<dbReference type="FunFam" id="3.30.56.10:FF:000001">
    <property type="entry name" value="Phenylalanine--tRNA ligase beta subunit"/>
    <property type="match status" value="1"/>
</dbReference>
<comment type="catalytic activity">
    <reaction evidence="11 12">
        <text>tRNA(Phe) + L-phenylalanine + ATP = L-phenylalanyl-tRNA(Phe) + AMP + diphosphate + H(+)</text>
        <dbReference type="Rhea" id="RHEA:19413"/>
        <dbReference type="Rhea" id="RHEA-COMP:9668"/>
        <dbReference type="Rhea" id="RHEA-COMP:9699"/>
        <dbReference type="ChEBI" id="CHEBI:15378"/>
        <dbReference type="ChEBI" id="CHEBI:30616"/>
        <dbReference type="ChEBI" id="CHEBI:33019"/>
        <dbReference type="ChEBI" id="CHEBI:58095"/>
        <dbReference type="ChEBI" id="CHEBI:78442"/>
        <dbReference type="ChEBI" id="CHEBI:78531"/>
        <dbReference type="ChEBI" id="CHEBI:456215"/>
        <dbReference type="EC" id="6.1.1.20"/>
    </reaction>
</comment>
<dbReference type="EC" id="6.1.1.20" evidence="12"/>
<name>A0A0B6WXW0_9BACT</name>
<feature type="domain" description="FDX-ACB" evidence="13">
    <location>
        <begin position="602"/>
        <end position="695"/>
    </location>
</feature>
<dbReference type="InterPro" id="IPR005121">
    <property type="entry name" value="Fdx_antiC-bd"/>
</dbReference>
<keyword evidence="16" id="KW-1185">Reference proteome</keyword>
<dbReference type="Gene3D" id="3.50.40.10">
    <property type="entry name" value="Phenylalanyl-trna Synthetase, Chain B, domain 3"/>
    <property type="match status" value="1"/>
</dbReference>
<dbReference type="InterPro" id="IPR005146">
    <property type="entry name" value="B3/B4_tRNA-bd"/>
</dbReference>
<dbReference type="Gene3D" id="3.30.70.380">
    <property type="entry name" value="Ferrodoxin-fold anticodon-binding domain"/>
    <property type="match status" value="1"/>
</dbReference>
<dbReference type="InterPro" id="IPR009061">
    <property type="entry name" value="DNA-bd_dom_put_sf"/>
</dbReference>
<feature type="binding site" evidence="12">
    <location>
        <position position="359"/>
    </location>
    <ligand>
        <name>Mg(2+)</name>
        <dbReference type="ChEBI" id="CHEBI:18420"/>
        <note>shared with alpha subunit</note>
    </ligand>
</feature>
<dbReference type="PROSITE" id="PS51483">
    <property type="entry name" value="B5"/>
    <property type="match status" value="1"/>
</dbReference>
<comment type="subcellular location">
    <subcellularLocation>
        <location evidence="12">Cytoplasm</location>
    </subcellularLocation>
</comment>